<name>A0A6J6Z7H4_9ZZZZ</name>
<dbReference type="EMBL" id="CAFBMF010000161">
    <property type="protein sequence ID" value="CAB4913454.1"/>
    <property type="molecule type" value="Genomic_DNA"/>
</dbReference>
<sequence>MTVVSPLGYRFPGGTYTIAHWENWLLTDCTTAEPLPDDLAHPVALFHVPILGAGTSITTLFEVCGAEGPGSVGLDGYDWEYMRPLRIGVEYRMEGGIVRWEQLVDERGNPYDSMSFSIEMFDAEGLAARITNRWRFRRRKPEGVTGATS</sequence>
<dbReference type="EMBL" id="CAEZZP010000220">
    <property type="protein sequence ID" value="CAB4789954.1"/>
    <property type="molecule type" value="Genomic_DNA"/>
</dbReference>
<accession>A0A6J6Z7H4</accession>
<evidence type="ECO:0000313" key="3">
    <source>
        <dbReference type="EMBL" id="CAB4815506.1"/>
    </source>
</evidence>
<dbReference type="EMBL" id="CAEZYH010000188">
    <property type="protein sequence ID" value="CAB4737642.1"/>
    <property type="molecule type" value="Genomic_DNA"/>
</dbReference>
<evidence type="ECO:0000313" key="2">
    <source>
        <dbReference type="EMBL" id="CAB4789954.1"/>
    </source>
</evidence>
<organism evidence="3">
    <name type="scientific">freshwater metagenome</name>
    <dbReference type="NCBI Taxonomy" id="449393"/>
    <lineage>
        <taxon>unclassified sequences</taxon>
        <taxon>metagenomes</taxon>
        <taxon>ecological metagenomes</taxon>
    </lineage>
</organism>
<dbReference type="EMBL" id="CAFAAL010000173">
    <property type="protein sequence ID" value="CAB4815506.1"/>
    <property type="molecule type" value="Genomic_DNA"/>
</dbReference>
<dbReference type="AlphaFoldDB" id="A0A6J6Z7H4"/>
<evidence type="ECO:0000313" key="1">
    <source>
        <dbReference type="EMBL" id="CAB4737642.1"/>
    </source>
</evidence>
<reference evidence="3" key="1">
    <citation type="submission" date="2020-05" db="EMBL/GenBank/DDBJ databases">
        <authorList>
            <person name="Chiriac C."/>
            <person name="Salcher M."/>
            <person name="Ghai R."/>
            <person name="Kavagutti S V."/>
        </authorList>
    </citation>
    <scope>NUCLEOTIDE SEQUENCE</scope>
</reference>
<gene>
    <name evidence="1" type="ORF">UFOPK2658_02090</name>
    <name evidence="2" type="ORF">UFOPK2880_01978</name>
    <name evidence="3" type="ORF">UFOPK3004_01518</name>
    <name evidence="4" type="ORF">UFOPK3494_01672</name>
</gene>
<proteinExistence type="predicted"/>
<protein>
    <submittedName>
        <fullName evidence="3">Unannotated protein</fullName>
    </submittedName>
</protein>
<evidence type="ECO:0000313" key="4">
    <source>
        <dbReference type="EMBL" id="CAB4913454.1"/>
    </source>
</evidence>